<name>A0A0H2W646_YERPE</name>
<accession>A0A0H2W646</accession>
<sequence>MALPLLFFHSESELKSTIRQRVNRRAWTQPQREDNSEGMGSKMLLLRYIFVADAISIISTSKIHAKDGVLFLL</sequence>
<evidence type="ECO:0000313" key="1">
    <source>
        <dbReference type="EMBL" id="AAS62378.1"/>
    </source>
</evidence>
<dbReference type="Proteomes" id="UP000001019">
    <property type="component" value="Chromosome"/>
</dbReference>
<dbReference type="EnsemblBacteria" id="AAS62378">
    <property type="protein sequence ID" value="AAS62378"/>
    <property type="gene ID" value="YP_2170"/>
</dbReference>
<organism evidence="1 2">
    <name type="scientific">Yersinia pestis</name>
    <dbReference type="NCBI Taxonomy" id="632"/>
    <lineage>
        <taxon>Bacteria</taxon>
        <taxon>Pseudomonadati</taxon>
        <taxon>Pseudomonadota</taxon>
        <taxon>Gammaproteobacteria</taxon>
        <taxon>Enterobacterales</taxon>
        <taxon>Yersiniaceae</taxon>
        <taxon>Yersinia</taxon>
    </lineage>
</organism>
<dbReference type="HOGENOM" id="CLU_2704052_0_0_6"/>
<gene>
    <name evidence="1" type="ordered locus">YP_2170</name>
</gene>
<reference evidence="2" key="1">
    <citation type="journal article" date="2004" name="DNA Res.">
        <title>Complete genome sequence of Yersinia pestis strain 91001, an isolate avirulent to humans.</title>
        <authorList>
            <person name="Song Y."/>
            <person name="Tong Z."/>
            <person name="Wang J."/>
            <person name="Wang L."/>
            <person name="Guo Z."/>
            <person name="Han Y."/>
            <person name="Zhang J."/>
            <person name="Pei D."/>
            <person name="Zhou D."/>
            <person name="Qin H."/>
            <person name="Pang X."/>
            <person name="Han Y."/>
            <person name="Zhai J."/>
            <person name="Li M."/>
            <person name="Cui B."/>
            <person name="Qi Z."/>
            <person name="Jin L."/>
            <person name="Dai R."/>
            <person name="Chen F."/>
            <person name="Li S."/>
            <person name="Ye C."/>
            <person name="Du Z."/>
            <person name="Lin W."/>
            <person name="Wang J."/>
            <person name="Yu J."/>
            <person name="Yang H."/>
            <person name="Wang J."/>
            <person name="Huang P."/>
            <person name="Yang R."/>
        </authorList>
    </citation>
    <scope>NUCLEOTIDE SEQUENCE [LARGE SCALE GENOMIC DNA]</scope>
    <source>
        <strain evidence="2">91001 / Biovar Mediaevalis</strain>
    </source>
</reference>
<dbReference type="EMBL" id="AE017042">
    <property type="protein sequence ID" value="AAS62378.1"/>
    <property type="molecule type" value="Genomic_DNA"/>
</dbReference>
<dbReference type="AlphaFoldDB" id="A0A0H2W646"/>
<protein>
    <submittedName>
        <fullName evidence="1">Uncharacterized protein</fullName>
    </submittedName>
</protein>
<dbReference type="KEGG" id="ypm:YP_2170"/>
<proteinExistence type="predicted"/>
<evidence type="ECO:0000313" key="2">
    <source>
        <dbReference type="Proteomes" id="UP000001019"/>
    </source>
</evidence>